<keyword evidence="2" id="KW-1133">Transmembrane helix</keyword>
<evidence type="ECO:0000256" key="2">
    <source>
        <dbReference type="SAM" id="Phobius"/>
    </source>
</evidence>
<feature type="transmembrane region" description="Helical" evidence="2">
    <location>
        <begin position="162"/>
        <end position="184"/>
    </location>
</feature>
<feature type="transmembrane region" description="Helical" evidence="2">
    <location>
        <begin position="71"/>
        <end position="92"/>
    </location>
</feature>
<proteinExistence type="predicted"/>
<dbReference type="Proteomes" id="UP001223390">
    <property type="component" value="Unassembled WGS sequence"/>
</dbReference>
<sequence length="466" mass="51073">MAKTPDVTVGPPDGLGWRNVTVNGKTAGKVRSCRELGEFLRGAGLAHDHPVHWLGGDSGVWPDQTCRRRTVGTLMFAGFFSTACLLGWIGWIDCRNALTFGGRLAGYSVLAAALVELAAALAAVDYWHRRERRYSGAVVLAGVVIVFLCSSSLILLQRAEHFTGWSVAAIVFLVGSVAAGAELIRSRAWKALRHPQRIAIGAIVPTLLACVNLAYAQVYVPYATSPLITSGAEFREASLVGTGTMYVTVHVFVRNEGRVPVYVLGSIYWVHGGAVTTMSERRPLSEKLIYDGEFVTPAGRELNPGEEVAQDVVVEIRDPYKAGYEALRAQTEAYVVRRDRMTLGAEYEQSRANVKTLQKEGKWRPEEPWNAQYRNESGISNSSEILNIARGPQRITVWRVPSGDRSRIDVAVSPPGDIMVFDPDNPLYNKPVIERYGLSKVRGSQDQTPYQGLLDKARSTQEGSAP</sequence>
<evidence type="ECO:0000313" key="4">
    <source>
        <dbReference type="Proteomes" id="UP001223390"/>
    </source>
</evidence>
<dbReference type="EMBL" id="JASITI010000004">
    <property type="protein sequence ID" value="MDK9495141.1"/>
    <property type="molecule type" value="Genomic_DNA"/>
</dbReference>
<evidence type="ECO:0000256" key="1">
    <source>
        <dbReference type="SAM" id="MobiDB-lite"/>
    </source>
</evidence>
<organism evidence="3 4">
    <name type="scientific">Streptomyces katrae</name>
    <dbReference type="NCBI Taxonomy" id="68223"/>
    <lineage>
        <taxon>Bacteria</taxon>
        <taxon>Bacillati</taxon>
        <taxon>Actinomycetota</taxon>
        <taxon>Actinomycetes</taxon>
        <taxon>Kitasatosporales</taxon>
        <taxon>Streptomycetaceae</taxon>
        <taxon>Streptomyces</taxon>
    </lineage>
</organism>
<reference evidence="3 4" key="1">
    <citation type="submission" date="2023-05" db="EMBL/GenBank/DDBJ databases">
        <title>Sequencing and Assembly of Streptomyces sp. NP73.</title>
        <authorList>
            <person name="Konwar A.N."/>
            <person name="Saikia K."/>
            <person name="Thakur D."/>
        </authorList>
    </citation>
    <scope>NUCLEOTIDE SEQUENCE [LARGE SCALE GENOMIC DNA]</scope>
    <source>
        <strain evidence="3 4">NP73</strain>
    </source>
</reference>
<feature type="transmembrane region" description="Helical" evidence="2">
    <location>
        <begin position="104"/>
        <end position="124"/>
    </location>
</feature>
<evidence type="ECO:0000313" key="3">
    <source>
        <dbReference type="EMBL" id="MDK9495141.1"/>
    </source>
</evidence>
<name>A0ABT7GPF4_9ACTN</name>
<dbReference type="RefSeq" id="WP_285340808.1">
    <property type="nucleotide sequence ID" value="NZ_JASITI010000004.1"/>
</dbReference>
<gene>
    <name evidence="3" type="ORF">QEZ40_004576</name>
</gene>
<protein>
    <submittedName>
        <fullName evidence="3">Uncharacterized protein</fullName>
    </submittedName>
</protein>
<keyword evidence="4" id="KW-1185">Reference proteome</keyword>
<feature type="transmembrane region" description="Helical" evidence="2">
    <location>
        <begin position="196"/>
        <end position="215"/>
    </location>
</feature>
<keyword evidence="2" id="KW-0472">Membrane</keyword>
<keyword evidence="2" id="KW-0812">Transmembrane</keyword>
<comment type="caution">
    <text evidence="3">The sequence shown here is derived from an EMBL/GenBank/DDBJ whole genome shotgun (WGS) entry which is preliminary data.</text>
</comment>
<feature type="region of interest" description="Disordered" evidence="1">
    <location>
        <begin position="439"/>
        <end position="466"/>
    </location>
</feature>
<accession>A0ABT7GPF4</accession>
<feature type="transmembrane region" description="Helical" evidence="2">
    <location>
        <begin position="136"/>
        <end position="156"/>
    </location>
</feature>